<dbReference type="AlphaFoldDB" id="A0A6J4PLY2"/>
<organism evidence="1">
    <name type="scientific">uncultured Rubellimicrobium sp</name>
    <dbReference type="NCBI Taxonomy" id="543078"/>
    <lineage>
        <taxon>Bacteria</taxon>
        <taxon>Pseudomonadati</taxon>
        <taxon>Pseudomonadota</taxon>
        <taxon>Alphaproteobacteria</taxon>
        <taxon>Rhodobacterales</taxon>
        <taxon>Roseobacteraceae</taxon>
        <taxon>Rubellimicrobium</taxon>
        <taxon>environmental samples</taxon>
    </lineage>
</organism>
<proteinExistence type="predicted"/>
<accession>A0A6J4PLY2</accession>
<name>A0A6J4PLY2_9RHOB</name>
<reference evidence="1" key="1">
    <citation type="submission" date="2020-02" db="EMBL/GenBank/DDBJ databases">
        <authorList>
            <person name="Meier V. D."/>
        </authorList>
    </citation>
    <scope>NUCLEOTIDE SEQUENCE</scope>
    <source>
        <strain evidence="1">AVDCRST_MAG15</strain>
    </source>
</reference>
<dbReference type="EMBL" id="CADCUU010000286">
    <property type="protein sequence ID" value="CAA9417781.1"/>
    <property type="molecule type" value="Genomic_DNA"/>
</dbReference>
<evidence type="ECO:0000313" key="1">
    <source>
        <dbReference type="EMBL" id="CAA9417781.1"/>
    </source>
</evidence>
<sequence>MIVYSDRQRSEDPRILLERLLRGLGGSSPDASALLIEAGMLEAGVVDAVSPSEDCGDGLPARLGAAMLHLALAARGDRGHLASAPNLFADVAPHLPPGPVAVSEPEGFAFYALYPETYAGAARRFLEAERPESTVVVGLRSIGTTLSAVVAAELVAAGIPTERFTVRPRGHPWDRELRLSPDLAANLASAQHVLVVDEGPGISGTSFACVAEAALAAGVPGGRIHLFPSWNCDGSGLRSERARAIWPQVKRWTVSYEETFLDSGRLAANWGGGTLRDLSGGLWRGAAYPDEARWPAVQPQHERRKYLLEQEDGTRLLLKFVGLGERGHRMLARAERQAAAGLAPPVHGLRDGVLALGWLDGSPADAKGRWGLAQRPAKGDAAVWTGAMARHLAHLVAEPMGPERLEPVRFDDILAMTRLNVAEGLGEDEVGSTVWMDRMRSAVEARPAVAVDGRMLPHEWLWTAEGPRKCDGLDHHDDHFWPGTQDIAWDLAGAMVEWGFDAETREQLLAGFEALTGDLGARQVLPFHEAAYLAWRLGYTSLAAETLGDSDDGQRMARDRDVYADLLRAALERGGA</sequence>
<gene>
    <name evidence="1" type="ORF">AVDCRST_MAG15-1990</name>
</gene>
<protein>
    <submittedName>
        <fullName evidence="1">Uncharacterized protein</fullName>
    </submittedName>
</protein>